<dbReference type="AlphaFoldDB" id="A0A5P0ZIM0"/>
<proteinExistence type="predicted"/>
<name>A0A5P0ZIM0_9LACO</name>
<sequence length="131" mass="15243">MVESLNKTYELVINGTSHLGMADYGKIMVGNKAFEFYDDKDKKNYIQIPWDQVDYVVASIMFHGKWIPRYGLKTKKDGMFSFSSKDPKRVLRAIREHIPADHIVQSLTFWQVVKRGLTSKPAIFSRKNKKK</sequence>
<dbReference type="Pfam" id="PF06115">
    <property type="entry name" value="DUF956"/>
    <property type="match status" value="1"/>
</dbReference>
<evidence type="ECO:0000313" key="2">
    <source>
        <dbReference type="Proteomes" id="UP000380386"/>
    </source>
</evidence>
<reference evidence="1 2" key="1">
    <citation type="journal article" date="2019" name="Syst. Appl. Microbiol.">
        <title>Polyphasic characterization of two novel Lactobacillus spp. isolated from blown salami packages: Description of Lactobacillus halodurans sp. nov. and Lactobacillus salsicarnum sp. nov.</title>
        <authorList>
            <person name="Schuster J.A."/>
            <person name="Klingl A."/>
            <person name="Vogel R.F."/>
            <person name="Ehrmann M.A."/>
        </authorList>
    </citation>
    <scope>NUCLEOTIDE SEQUENCE [LARGE SCALE GENOMIC DNA]</scope>
    <source>
        <strain evidence="1 2">TMW 1.2118</strain>
    </source>
</reference>
<gene>
    <name evidence="1" type="ORF">FHL02_07835</name>
</gene>
<dbReference type="OrthoDB" id="1646215at2"/>
<dbReference type="InterPro" id="IPR010360">
    <property type="entry name" value="DUF956"/>
</dbReference>
<dbReference type="EMBL" id="VDFM01000009">
    <property type="protein sequence ID" value="MQS52929.1"/>
    <property type="molecule type" value="Genomic_DNA"/>
</dbReference>
<protein>
    <submittedName>
        <fullName evidence="1">DUF956 family protein</fullName>
    </submittedName>
</protein>
<evidence type="ECO:0000313" key="1">
    <source>
        <dbReference type="EMBL" id="MQS52929.1"/>
    </source>
</evidence>
<organism evidence="1 2">
    <name type="scientific">Companilactobacillus mishanensis</name>
    <dbReference type="NCBI Taxonomy" id="2486008"/>
    <lineage>
        <taxon>Bacteria</taxon>
        <taxon>Bacillati</taxon>
        <taxon>Bacillota</taxon>
        <taxon>Bacilli</taxon>
        <taxon>Lactobacillales</taxon>
        <taxon>Lactobacillaceae</taxon>
        <taxon>Companilactobacillus</taxon>
    </lineage>
</organism>
<dbReference type="Proteomes" id="UP000380386">
    <property type="component" value="Unassembled WGS sequence"/>
</dbReference>
<dbReference type="RefSeq" id="WP_153383488.1">
    <property type="nucleotide sequence ID" value="NZ_VDFM01000009.1"/>
</dbReference>
<dbReference type="PIRSF" id="PIRSF021265">
    <property type="entry name" value="DUF956"/>
    <property type="match status" value="1"/>
</dbReference>
<accession>A0A5P0ZIM0</accession>
<comment type="caution">
    <text evidence="1">The sequence shown here is derived from an EMBL/GenBank/DDBJ whole genome shotgun (WGS) entry which is preliminary data.</text>
</comment>